<dbReference type="EMBL" id="AP019531">
    <property type="protein sequence ID" value="BBI91595.1"/>
    <property type="molecule type" value="Genomic_DNA"/>
</dbReference>
<reference evidence="1 2" key="1">
    <citation type="submission" date="2019-03" db="EMBL/GenBank/DDBJ databases">
        <title>The genome sequence of Candidatus Serratia symbiotica strain IS.</title>
        <authorList>
            <person name="Nikoh N."/>
            <person name="Koga R."/>
            <person name="Oshima K."/>
            <person name="Hattori M."/>
            <person name="Fukatsu T."/>
        </authorList>
    </citation>
    <scope>NUCLEOTIDE SEQUENCE [LARGE SCALE GENOMIC DNA]</scope>
    <source>
        <strain evidence="1 2">IS</strain>
    </source>
</reference>
<protein>
    <submittedName>
        <fullName evidence="1">Uncharacterized protein</fullName>
    </submittedName>
</protein>
<dbReference type="AlphaFoldDB" id="A0A455VNN3"/>
<organism evidence="1 2">
    <name type="scientific">Serratia symbiotica</name>
    <dbReference type="NCBI Taxonomy" id="138074"/>
    <lineage>
        <taxon>Bacteria</taxon>
        <taxon>Pseudomonadati</taxon>
        <taxon>Pseudomonadota</taxon>
        <taxon>Gammaproteobacteria</taxon>
        <taxon>Enterobacterales</taxon>
        <taxon>Yersiniaceae</taxon>
        <taxon>Serratia</taxon>
    </lineage>
</organism>
<gene>
    <name evidence="1" type="ORF">SSYIS1_08580</name>
</gene>
<accession>A0A455VNN3</accession>
<dbReference type="Proteomes" id="UP000324392">
    <property type="component" value="Chromosome"/>
</dbReference>
<sequence>MRVVGEQDTPSALLTHKSAHEIKKAIIVRIVIAFNAKGKGIGNQLLLW</sequence>
<name>A0A455VNN3_9GAMM</name>
<evidence type="ECO:0000313" key="2">
    <source>
        <dbReference type="Proteomes" id="UP000324392"/>
    </source>
</evidence>
<evidence type="ECO:0000313" key="1">
    <source>
        <dbReference type="EMBL" id="BBI91595.1"/>
    </source>
</evidence>
<proteinExistence type="predicted"/>